<dbReference type="InterPro" id="IPR004113">
    <property type="entry name" value="FAD-bd_oxidored_4_C"/>
</dbReference>
<dbReference type="Gene3D" id="2.40.70.10">
    <property type="entry name" value="Acid Proteases"/>
    <property type="match status" value="2"/>
</dbReference>
<comment type="caution">
    <text evidence="11">The sequence shown here is derived from an EMBL/GenBank/DDBJ whole genome shotgun (WGS) entry which is preliminary data.</text>
</comment>
<dbReference type="GO" id="GO:0008720">
    <property type="term" value="F:D-lactate dehydrogenase (NAD+) activity"/>
    <property type="evidence" value="ECO:0007669"/>
    <property type="project" value="TreeGrafter"/>
</dbReference>
<evidence type="ECO:0000256" key="5">
    <source>
        <dbReference type="ARBA" id="ARBA00023002"/>
    </source>
</evidence>
<accession>A0A9P6GV55</accession>
<evidence type="ECO:0000256" key="6">
    <source>
        <dbReference type="ARBA" id="ARBA00038897"/>
    </source>
</evidence>
<reference evidence="11" key="1">
    <citation type="journal article" date="2020" name="Mol. Plant Microbe Interact.">
        <title>Genome Sequence of the Biocontrol Agent Coniothyrium minitans strain Conio (IMI 134523).</title>
        <authorList>
            <person name="Patel D."/>
            <person name="Shittu T.A."/>
            <person name="Baroncelli R."/>
            <person name="Muthumeenakshi S."/>
            <person name="Osborne T.H."/>
            <person name="Janganan T.K."/>
            <person name="Sreenivasaprasad S."/>
        </authorList>
    </citation>
    <scope>NUCLEOTIDE SEQUENCE</scope>
    <source>
        <strain evidence="11">Conio</strain>
    </source>
</reference>
<dbReference type="Gene3D" id="3.30.70.2740">
    <property type="match status" value="1"/>
</dbReference>
<dbReference type="OrthoDB" id="7786253at2759"/>
<dbReference type="InterPro" id="IPR034164">
    <property type="entry name" value="Pepsin-like_dom"/>
</dbReference>
<dbReference type="Pfam" id="PF01565">
    <property type="entry name" value="FAD_binding_4"/>
    <property type="match status" value="1"/>
</dbReference>
<dbReference type="PROSITE" id="PS51387">
    <property type="entry name" value="FAD_PCMH"/>
    <property type="match status" value="1"/>
</dbReference>
<evidence type="ECO:0000313" key="12">
    <source>
        <dbReference type="Proteomes" id="UP000756921"/>
    </source>
</evidence>
<dbReference type="InterPro" id="IPR033121">
    <property type="entry name" value="PEPTIDASE_A1"/>
</dbReference>
<dbReference type="PANTHER" id="PTHR11748">
    <property type="entry name" value="D-LACTATE DEHYDROGENASE"/>
    <property type="match status" value="1"/>
</dbReference>
<dbReference type="GO" id="GO:0005739">
    <property type="term" value="C:mitochondrion"/>
    <property type="evidence" value="ECO:0007669"/>
    <property type="project" value="TreeGrafter"/>
</dbReference>
<dbReference type="SUPFAM" id="SSF50630">
    <property type="entry name" value="Acid proteases"/>
    <property type="match status" value="1"/>
</dbReference>
<sequence length="848" mass="91321">MASRDTSTLALEDAPPPTYNHTQDNITALIQDIQSASPSTAYSTNAADLISTSSTNHSYAPPEQVSKAVFYPKTTENTSVILKACHRRRIAVTAYSGGTSLPGALANSRGGICVHFGAMDKILGVNEGDLDVRVQPGVGWVELNEYLASKGLFFPVDPAPGAKIGGMVAMSCSGTNAYRYGTMKEWVISLTAVLSDGTVITTRRRPRKSSAGYDLTHLIIGSEGTLALVTEAVLKITPLPQNLHVGKATFPSLQQGVNAVKQILQSGNLLEAIELADKPSVVSINHSKLAKEHFEETPTLFVKFAGSKETVSSQIAFVKKTCRDNGGTDFEASSDKHRIDVIWGARKCLGNALVTMKKIPTDLFISTDAAVPTSAMATLIEETNEIIATRPYDTSNWFCANVGHVGDGNVHTAIVCPVEDKEKAEQVLVEVQRLALKLEGTITGEHGVGLKLRDMLVEEVGETGVGVMRAVKRALDPRCILNPDKVFKLEAEKGAIGARLEKFPPQPFAMLIDLRYGGAVVRSVDCPTRHHLNDCGQRVFAYNHSASSTSNDLGMRFGVGLFGQVAQGSLFGDTLHIVSLQVQNATVGATDVFRGGNILLQVLAEFCDGAIGLARPNRTSSSYFNGWKDGVRSHPNVLYEMTESGALARNVITLSLPKRNNERGSFILGEEPPPAKYRIPLSETLAMGEGWIVDLEGIYFNGTSVPLNISYTAAAAITLEPAFAIALPNEIVHTIFEYLGASASEEVGGGIIDCKVRENLPDLTLTLGGQTIAFGWRLYTGLRYYGGKEYCVVGIQPTWGNEGGAVLGSPLLRDFDLSFDMDRNEVGCKFVLMDLTSHDFDIEAVIES</sequence>
<dbReference type="InterPro" id="IPR036318">
    <property type="entry name" value="FAD-bd_PCMH-like_sf"/>
</dbReference>
<comment type="cofactor">
    <cofactor evidence="1">
        <name>FAD</name>
        <dbReference type="ChEBI" id="CHEBI:57692"/>
    </cofactor>
</comment>
<dbReference type="Gene3D" id="3.30.465.10">
    <property type="match status" value="1"/>
</dbReference>
<dbReference type="FunFam" id="1.10.45.10:FF:000001">
    <property type="entry name" value="D-lactate dehydrogenase mitochondrial"/>
    <property type="match status" value="1"/>
</dbReference>
<evidence type="ECO:0000259" key="9">
    <source>
        <dbReference type="PROSITE" id="PS51387"/>
    </source>
</evidence>
<dbReference type="GO" id="GO:0004458">
    <property type="term" value="F:D-lactate dehydrogenase (cytochrome) activity"/>
    <property type="evidence" value="ECO:0007669"/>
    <property type="project" value="UniProtKB-EC"/>
</dbReference>
<keyword evidence="4" id="KW-0274">FAD</keyword>
<dbReference type="InterPro" id="IPR006094">
    <property type="entry name" value="Oxid_FAD_bind_N"/>
</dbReference>
<evidence type="ECO:0000256" key="4">
    <source>
        <dbReference type="ARBA" id="ARBA00022827"/>
    </source>
</evidence>
<dbReference type="FunFam" id="3.30.70.2740:FF:000001">
    <property type="entry name" value="D-lactate dehydrogenase mitochondrial"/>
    <property type="match status" value="1"/>
</dbReference>
<dbReference type="EMBL" id="WJXW01000001">
    <property type="protein sequence ID" value="KAF9741690.1"/>
    <property type="molecule type" value="Genomic_DNA"/>
</dbReference>
<evidence type="ECO:0000256" key="1">
    <source>
        <dbReference type="ARBA" id="ARBA00001974"/>
    </source>
</evidence>
<evidence type="ECO:0000256" key="3">
    <source>
        <dbReference type="ARBA" id="ARBA00022630"/>
    </source>
</evidence>
<dbReference type="PANTHER" id="PTHR11748:SF116">
    <property type="entry name" value="D-LACTATE DEHYDROGENASE (CYTOCHROME) (AFU_ORTHOLOGUE AFUA_7G02560)"/>
    <property type="match status" value="1"/>
</dbReference>
<dbReference type="AlphaFoldDB" id="A0A9P6GV55"/>
<evidence type="ECO:0000256" key="8">
    <source>
        <dbReference type="SAM" id="MobiDB-lite"/>
    </source>
</evidence>
<dbReference type="InterPro" id="IPR016169">
    <property type="entry name" value="FAD-bd_PCMH_sub2"/>
</dbReference>
<proteinExistence type="inferred from homology"/>
<comment type="catalytic activity">
    <reaction evidence="7">
        <text>(R)-lactate + 2 Fe(III)-[cytochrome c] = 2 Fe(II)-[cytochrome c] + pyruvate + 2 H(+)</text>
        <dbReference type="Rhea" id="RHEA:13521"/>
        <dbReference type="Rhea" id="RHEA-COMP:10350"/>
        <dbReference type="Rhea" id="RHEA-COMP:14399"/>
        <dbReference type="ChEBI" id="CHEBI:15361"/>
        <dbReference type="ChEBI" id="CHEBI:15378"/>
        <dbReference type="ChEBI" id="CHEBI:16004"/>
        <dbReference type="ChEBI" id="CHEBI:29033"/>
        <dbReference type="ChEBI" id="CHEBI:29034"/>
        <dbReference type="EC" id="1.1.2.4"/>
    </reaction>
</comment>
<dbReference type="Proteomes" id="UP000756921">
    <property type="component" value="Unassembled WGS sequence"/>
</dbReference>
<comment type="similarity">
    <text evidence="2">Belongs to the FAD-binding oxidoreductase/transferase type 4 family.</text>
</comment>
<dbReference type="GO" id="GO:0071949">
    <property type="term" value="F:FAD binding"/>
    <property type="evidence" value="ECO:0007669"/>
    <property type="project" value="InterPro"/>
</dbReference>
<evidence type="ECO:0000259" key="10">
    <source>
        <dbReference type="PROSITE" id="PS51767"/>
    </source>
</evidence>
<dbReference type="SUPFAM" id="SSF56176">
    <property type="entry name" value="FAD-binding/transporter-associated domain-like"/>
    <property type="match status" value="1"/>
</dbReference>
<gene>
    <name evidence="11" type="ORF">PMIN01_01229</name>
</gene>
<keyword evidence="3" id="KW-0285">Flavoprotein</keyword>
<dbReference type="InterPro" id="IPR021109">
    <property type="entry name" value="Peptidase_aspartic_dom_sf"/>
</dbReference>
<name>A0A9P6GV55_9PLEO</name>
<dbReference type="SUPFAM" id="SSF55103">
    <property type="entry name" value="FAD-linked oxidases, C-terminal domain"/>
    <property type="match status" value="1"/>
</dbReference>
<organism evidence="11 12">
    <name type="scientific">Paraphaeosphaeria minitans</name>
    <dbReference type="NCBI Taxonomy" id="565426"/>
    <lineage>
        <taxon>Eukaryota</taxon>
        <taxon>Fungi</taxon>
        <taxon>Dikarya</taxon>
        <taxon>Ascomycota</taxon>
        <taxon>Pezizomycotina</taxon>
        <taxon>Dothideomycetes</taxon>
        <taxon>Pleosporomycetidae</taxon>
        <taxon>Pleosporales</taxon>
        <taxon>Massarineae</taxon>
        <taxon>Didymosphaeriaceae</taxon>
        <taxon>Paraphaeosphaeria</taxon>
    </lineage>
</organism>
<evidence type="ECO:0000256" key="7">
    <source>
        <dbReference type="ARBA" id="ARBA00051436"/>
    </source>
</evidence>
<protein>
    <recommendedName>
        <fullName evidence="6">D-lactate dehydrogenase (cytochrome)</fullName>
        <ecNumber evidence="6">1.1.2.4</ecNumber>
    </recommendedName>
</protein>
<feature type="domain" description="FAD-binding PCMH-type" evidence="9">
    <location>
        <begin position="62"/>
        <end position="239"/>
    </location>
</feature>
<keyword evidence="12" id="KW-1185">Reference proteome</keyword>
<evidence type="ECO:0000256" key="2">
    <source>
        <dbReference type="ARBA" id="ARBA00008000"/>
    </source>
</evidence>
<feature type="domain" description="Peptidase A1" evidence="10">
    <location>
        <begin position="490"/>
        <end position="829"/>
    </location>
</feature>
<dbReference type="Pfam" id="PF02913">
    <property type="entry name" value="FAD-oxidase_C"/>
    <property type="match status" value="1"/>
</dbReference>
<dbReference type="Pfam" id="PF00026">
    <property type="entry name" value="Asp"/>
    <property type="match status" value="1"/>
</dbReference>
<dbReference type="PROSITE" id="PS51767">
    <property type="entry name" value="PEPTIDASE_A1"/>
    <property type="match status" value="1"/>
</dbReference>
<dbReference type="InterPro" id="IPR016166">
    <property type="entry name" value="FAD-bd_PCMH"/>
</dbReference>
<dbReference type="InterPro" id="IPR016164">
    <property type="entry name" value="FAD-linked_Oxase-like_C"/>
</dbReference>
<dbReference type="Gene3D" id="1.10.45.10">
    <property type="entry name" value="Vanillyl-alcohol Oxidase, Chain A, domain 4"/>
    <property type="match status" value="1"/>
</dbReference>
<keyword evidence="5" id="KW-0560">Oxidoreductase</keyword>
<dbReference type="InterPro" id="IPR016171">
    <property type="entry name" value="Vanillyl_alc_oxidase_C-sub2"/>
</dbReference>
<feature type="region of interest" description="Disordered" evidence="8">
    <location>
        <begin position="1"/>
        <end position="22"/>
    </location>
</feature>
<dbReference type="EC" id="1.1.2.4" evidence="6"/>
<dbReference type="CDD" id="cd05471">
    <property type="entry name" value="pepsin_like"/>
    <property type="match status" value="1"/>
</dbReference>
<dbReference type="GO" id="GO:1903457">
    <property type="term" value="P:lactate catabolic process"/>
    <property type="evidence" value="ECO:0007669"/>
    <property type="project" value="TreeGrafter"/>
</dbReference>
<evidence type="ECO:0000313" key="11">
    <source>
        <dbReference type="EMBL" id="KAF9741690.1"/>
    </source>
</evidence>